<protein>
    <recommendedName>
        <fullName evidence="2">threonine--tRNA ligase</fullName>
        <ecNumber evidence="2">6.1.1.3</ecNumber>
    </recommendedName>
</protein>
<dbReference type="InterPro" id="IPR002314">
    <property type="entry name" value="aa-tRNA-synt_IIb"/>
</dbReference>
<sequence>MRLLLIHADNFSYGLTGKTPMAEKIDESVHESNTFNDSLVVFSTIESSDASEPDDIINLALIEIEKLFNELKPPTIIIYPYAHLSNDLGRPSDAIKILDGLKNKLQDALPYVRIERAPFGWYKSFSIACKGHPLSESSRHIVSSSGNRTGASDVNAANNKIAKSKNRDDIAKEVESEFFILNPDGSEIPIDINDKNILDSEILNRYPSLKKFIAFEEFKVKEGAEPPSVEAMRRLEIADHEDNSDSGHLRLYPKGTLLYKLISDWAEEIALVKLKCMEIETPLIYNWNKPDIKGQGESFHERHYTIMVPDEKIKDDSASIVFDRTKEFVLRFAGDFGLFSMIKDAKISYKQLPLRFYEYSKSFRYERSGELSGLRRLRAFTMPDIHSFCSNIEEGFDEYQELYRQYSDLADAINIEYAVVFRIVKEYYDKYKDKLVSLLKYSKKPALIENLSKMKHYWALKHEFQGIDSVGGSCQLSTVQLDVIDAERYGINFVNERGEKEGCTICHSSVGTIERWMYLLLEEALKKEIPVLPLWLSTTQVRIIPVSEKYMEYCAELMKNISSYKIRTDIDDRDFSMGKKIMFAEEDWVPYILVVGEKEKTSNLLSVRNRYRDRKTENMTKDALVKEILDQTKDLPFRNLNVADMLSKRPIFVG</sequence>
<evidence type="ECO:0000256" key="5">
    <source>
        <dbReference type="ARBA" id="ARBA00022741"/>
    </source>
</evidence>
<comment type="catalytic activity">
    <reaction evidence="11">
        <text>tRNA(Thr) + L-threonine + ATP = L-threonyl-tRNA(Thr) + AMP + diphosphate + H(+)</text>
        <dbReference type="Rhea" id="RHEA:24624"/>
        <dbReference type="Rhea" id="RHEA-COMP:9670"/>
        <dbReference type="Rhea" id="RHEA-COMP:9704"/>
        <dbReference type="ChEBI" id="CHEBI:15378"/>
        <dbReference type="ChEBI" id="CHEBI:30616"/>
        <dbReference type="ChEBI" id="CHEBI:33019"/>
        <dbReference type="ChEBI" id="CHEBI:57926"/>
        <dbReference type="ChEBI" id="CHEBI:78442"/>
        <dbReference type="ChEBI" id="CHEBI:78534"/>
        <dbReference type="ChEBI" id="CHEBI:456215"/>
        <dbReference type="EC" id="6.1.1.3"/>
    </reaction>
</comment>
<dbReference type="GO" id="GO:0003723">
    <property type="term" value="F:RNA binding"/>
    <property type="evidence" value="ECO:0007669"/>
    <property type="project" value="UniProtKB-KW"/>
</dbReference>
<evidence type="ECO:0000256" key="8">
    <source>
        <dbReference type="ARBA" id="ARBA00022884"/>
    </source>
</evidence>
<keyword evidence="9" id="KW-0648">Protein biosynthesis</keyword>
<gene>
    <name evidence="13" type="ORF">EVJ46_00750</name>
</gene>
<dbReference type="EC" id="6.1.1.3" evidence="2"/>
<evidence type="ECO:0000256" key="11">
    <source>
        <dbReference type="ARBA" id="ARBA00049515"/>
    </source>
</evidence>
<evidence type="ECO:0000256" key="7">
    <source>
        <dbReference type="ARBA" id="ARBA00022840"/>
    </source>
</evidence>
<dbReference type="Pfam" id="PF03129">
    <property type="entry name" value="HGTP_anticodon"/>
    <property type="match status" value="1"/>
</dbReference>
<dbReference type="InterPro" id="IPR004154">
    <property type="entry name" value="Anticodon-bd"/>
</dbReference>
<dbReference type="PANTHER" id="PTHR11451">
    <property type="entry name" value="THREONINE-TRNA LIGASE"/>
    <property type="match status" value="1"/>
</dbReference>
<dbReference type="GO" id="GO:0006435">
    <property type="term" value="P:threonyl-tRNA aminoacylation"/>
    <property type="evidence" value="ECO:0007669"/>
    <property type="project" value="InterPro"/>
</dbReference>
<dbReference type="InterPro" id="IPR006195">
    <property type="entry name" value="aa-tRNA-synth_II"/>
</dbReference>
<name>A0A519BHR7_ACIG2</name>
<feature type="domain" description="Aminoacyl-transfer RNA synthetases class-II family profile" evidence="12">
    <location>
        <begin position="277"/>
        <end position="530"/>
    </location>
</feature>
<dbReference type="SUPFAM" id="SSF52954">
    <property type="entry name" value="Class II aaRS ABD-related"/>
    <property type="match status" value="1"/>
</dbReference>
<keyword evidence="8" id="KW-0694">RNA-binding</keyword>
<evidence type="ECO:0000256" key="2">
    <source>
        <dbReference type="ARBA" id="ARBA00013163"/>
    </source>
</evidence>
<dbReference type="InterPro" id="IPR002320">
    <property type="entry name" value="Thr-tRNA-ligase_IIa"/>
</dbReference>
<evidence type="ECO:0000256" key="4">
    <source>
        <dbReference type="ARBA" id="ARBA00022598"/>
    </source>
</evidence>
<proteinExistence type="inferred from homology"/>
<organism evidence="13 14">
    <name type="scientific">Acididesulfobacter guangdongensis</name>
    <dbReference type="NCBI Taxonomy" id="2597225"/>
    <lineage>
        <taxon>Bacteria</taxon>
        <taxon>Deltaproteobacteria</taxon>
        <taxon>Candidatus Acidulodesulfobacterales</taxon>
        <taxon>Candidatus Acididesulfobacter</taxon>
    </lineage>
</organism>
<dbReference type="EMBL" id="SGBC01000001">
    <property type="protein sequence ID" value="RZD16800.1"/>
    <property type="molecule type" value="Genomic_DNA"/>
</dbReference>
<dbReference type="PRINTS" id="PR01047">
    <property type="entry name" value="TRNASYNTHTHR"/>
</dbReference>
<dbReference type="Gene3D" id="3.50.80.10">
    <property type="entry name" value="D-tyrosyl-tRNA(Tyr) deacylase"/>
    <property type="match status" value="1"/>
</dbReference>
<dbReference type="Pfam" id="PF00587">
    <property type="entry name" value="tRNA-synt_2b"/>
    <property type="match status" value="1"/>
</dbReference>
<reference evidence="13 14" key="1">
    <citation type="journal article" date="2019" name="ISME J.">
        <title>Insights into ecological role of a new deltaproteobacterial order Candidatus Acidulodesulfobacterales by metagenomics and metatranscriptomics.</title>
        <authorList>
            <person name="Tan S."/>
            <person name="Liu J."/>
            <person name="Fang Y."/>
            <person name="Hedlund B.P."/>
            <person name="Lian Z.H."/>
            <person name="Huang L.Y."/>
            <person name="Li J.T."/>
            <person name="Huang L.N."/>
            <person name="Li W.J."/>
            <person name="Jiang H.C."/>
            <person name="Dong H.L."/>
            <person name="Shu W.S."/>
        </authorList>
    </citation>
    <scope>NUCLEOTIDE SEQUENCE [LARGE SCALE GENOMIC DNA]</scope>
    <source>
        <strain evidence="13">AP2</strain>
    </source>
</reference>
<evidence type="ECO:0000256" key="10">
    <source>
        <dbReference type="ARBA" id="ARBA00023146"/>
    </source>
</evidence>
<dbReference type="InterPro" id="IPR023509">
    <property type="entry name" value="DTD-like_sf"/>
</dbReference>
<keyword evidence="10" id="KW-0030">Aminoacyl-tRNA synthetase</keyword>
<dbReference type="CDD" id="cd00860">
    <property type="entry name" value="ThrRS_anticodon"/>
    <property type="match status" value="1"/>
</dbReference>
<dbReference type="Pfam" id="PF08915">
    <property type="entry name" value="tRNA-Thr_ED"/>
    <property type="match status" value="1"/>
</dbReference>
<dbReference type="PANTHER" id="PTHR11451:SF44">
    <property type="entry name" value="THREONINE--TRNA LIGASE, CHLOROPLASTIC_MITOCHONDRIAL 2"/>
    <property type="match status" value="1"/>
</dbReference>
<dbReference type="PROSITE" id="PS50862">
    <property type="entry name" value="AA_TRNA_LIGASE_II"/>
    <property type="match status" value="1"/>
</dbReference>
<evidence type="ECO:0000256" key="3">
    <source>
        <dbReference type="ARBA" id="ARBA00022490"/>
    </source>
</evidence>
<evidence type="ECO:0000256" key="1">
    <source>
        <dbReference type="ARBA" id="ARBA00008226"/>
    </source>
</evidence>
<dbReference type="GO" id="GO:0005737">
    <property type="term" value="C:cytoplasm"/>
    <property type="evidence" value="ECO:0007669"/>
    <property type="project" value="InterPro"/>
</dbReference>
<dbReference type="Gene3D" id="3.30.930.10">
    <property type="entry name" value="Bira Bifunctional Protein, Domain 2"/>
    <property type="match status" value="1"/>
</dbReference>
<comment type="caution">
    <text evidence="13">The sequence shown here is derived from an EMBL/GenBank/DDBJ whole genome shotgun (WGS) entry which is preliminary data.</text>
</comment>
<dbReference type="GO" id="GO:0005524">
    <property type="term" value="F:ATP binding"/>
    <property type="evidence" value="ECO:0007669"/>
    <property type="project" value="UniProtKB-KW"/>
</dbReference>
<dbReference type="InterPro" id="IPR015011">
    <property type="entry name" value="Threonyl-tRNA_syn_edit_dom_arc"/>
</dbReference>
<dbReference type="Proteomes" id="UP000316562">
    <property type="component" value="Unassembled WGS sequence"/>
</dbReference>
<dbReference type="NCBIfam" id="NF003068">
    <property type="entry name" value="PRK03991.1"/>
    <property type="match status" value="1"/>
</dbReference>
<dbReference type="InterPro" id="IPR047246">
    <property type="entry name" value="ThrRS_anticodon"/>
</dbReference>
<dbReference type="AlphaFoldDB" id="A0A519BHR7"/>
<evidence type="ECO:0000256" key="6">
    <source>
        <dbReference type="ARBA" id="ARBA00022833"/>
    </source>
</evidence>
<keyword evidence="4 13" id="KW-0436">Ligase</keyword>
<evidence type="ECO:0000313" key="14">
    <source>
        <dbReference type="Proteomes" id="UP000316562"/>
    </source>
</evidence>
<dbReference type="SUPFAM" id="SSF55681">
    <property type="entry name" value="Class II aaRS and biotin synthetases"/>
    <property type="match status" value="1"/>
</dbReference>
<keyword evidence="3" id="KW-0963">Cytoplasm</keyword>
<dbReference type="GO" id="GO:0008270">
    <property type="term" value="F:zinc ion binding"/>
    <property type="evidence" value="ECO:0007669"/>
    <property type="project" value="InterPro"/>
</dbReference>
<evidence type="ECO:0000259" key="12">
    <source>
        <dbReference type="PROSITE" id="PS50862"/>
    </source>
</evidence>
<keyword evidence="7" id="KW-0067">ATP-binding</keyword>
<accession>A0A519BHR7</accession>
<dbReference type="GO" id="GO:0004829">
    <property type="term" value="F:threonine-tRNA ligase activity"/>
    <property type="evidence" value="ECO:0007669"/>
    <property type="project" value="UniProtKB-EC"/>
</dbReference>
<dbReference type="InterPro" id="IPR036621">
    <property type="entry name" value="Anticodon-bd_dom_sf"/>
</dbReference>
<evidence type="ECO:0000256" key="9">
    <source>
        <dbReference type="ARBA" id="ARBA00022917"/>
    </source>
</evidence>
<comment type="similarity">
    <text evidence="1">Belongs to the class-II aminoacyl-tRNA synthetase family.</text>
</comment>
<dbReference type="InterPro" id="IPR045864">
    <property type="entry name" value="aa-tRNA-synth_II/BPL/LPL"/>
</dbReference>
<keyword evidence="6" id="KW-0862">Zinc</keyword>
<keyword evidence="5" id="KW-0547">Nucleotide-binding</keyword>
<evidence type="ECO:0000313" key="13">
    <source>
        <dbReference type="EMBL" id="RZD16800.1"/>
    </source>
</evidence>
<dbReference type="Gene3D" id="3.40.50.800">
    <property type="entry name" value="Anticodon-binding domain"/>
    <property type="match status" value="1"/>
</dbReference>